<evidence type="ECO:0000256" key="1">
    <source>
        <dbReference type="SAM" id="MobiDB-lite"/>
    </source>
</evidence>
<dbReference type="Proteomes" id="UP000292052">
    <property type="component" value="Unassembled WGS sequence"/>
</dbReference>
<sequence length="106" mass="11911">MRTGRDYLLGRPINGPLFQSSKVMGRIRQIRLIQIRTNGQFIFHLSFPDLRQRKMTAGNDGAEFAIYATSCNRNPEKPLPHSLPHAPTNTPLTHQVDSQGIPSDNS</sequence>
<evidence type="ECO:0000313" key="2">
    <source>
        <dbReference type="EMBL" id="RZC35622.1"/>
    </source>
</evidence>
<gene>
    <name evidence="2" type="ORF">BDFB_011983</name>
</gene>
<accession>A0A482VRS5</accession>
<evidence type="ECO:0000313" key="3">
    <source>
        <dbReference type="Proteomes" id="UP000292052"/>
    </source>
</evidence>
<dbReference type="EMBL" id="QDEB01069346">
    <property type="protein sequence ID" value="RZC35622.1"/>
    <property type="molecule type" value="Genomic_DNA"/>
</dbReference>
<reference evidence="2 3" key="1">
    <citation type="submission" date="2017-03" db="EMBL/GenBank/DDBJ databases">
        <title>Genome of the blue death feigning beetle - Asbolus verrucosus.</title>
        <authorList>
            <person name="Rider S.D."/>
        </authorList>
    </citation>
    <scope>NUCLEOTIDE SEQUENCE [LARGE SCALE GENOMIC DNA]</scope>
    <source>
        <strain evidence="2">Butters</strain>
        <tissue evidence="2">Head and leg muscle</tissue>
    </source>
</reference>
<feature type="compositionally biased region" description="Polar residues" evidence="1">
    <location>
        <begin position="87"/>
        <end position="106"/>
    </location>
</feature>
<dbReference type="AlphaFoldDB" id="A0A482VRS5"/>
<protein>
    <submittedName>
        <fullName evidence="2">Uncharacterized protein</fullName>
    </submittedName>
</protein>
<name>A0A482VRS5_ASBVE</name>
<comment type="caution">
    <text evidence="2">The sequence shown here is derived from an EMBL/GenBank/DDBJ whole genome shotgun (WGS) entry which is preliminary data.</text>
</comment>
<keyword evidence="3" id="KW-1185">Reference proteome</keyword>
<organism evidence="2 3">
    <name type="scientific">Asbolus verrucosus</name>
    <name type="common">Desert ironclad beetle</name>
    <dbReference type="NCBI Taxonomy" id="1661398"/>
    <lineage>
        <taxon>Eukaryota</taxon>
        <taxon>Metazoa</taxon>
        <taxon>Ecdysozoa</taxon>
        <taxon>Arthropoda</taxon>
        <taxon>Hexapoda</taxon>
        <taxon>Insecta</taxon>
        <taxon>Pterygota</taxon>
        <taxon>Neoptera</taxon>
        <taxon>Endopterygota</taxon>
        <taxon>Coleoptera</taxon>
        <taxon>Polyphaga</taxon>
        <taxon>Cucujiformia</taxon>
        <taxon>Tenebrionidae</taxon>
        <taxon>Pimeliinae</taxon>
        <taxon>Asbolus</taxon>
    </lineage>
</organism>
<proteinExistence type="predicted"/>
<feature type="region of interest" description="Disordered" evidence="1">
    <location>
        <begin position="73"/>
        <end position="106"/>
    </location>
</feature>